<dbReference type="SUPFAM" id="SSF48403">
    <property type="entry name" value="Ankyrin repeat"/>
    <property type="match status" value="1"/>
</dbReference>
<evidence type="ECO:0000256" key="1">
    <source>
        <dbReference type="ARBA" id="ARBA00022737"/>
    </source>
</evidence>
<keyword evidence="2" id="KW-0040">ANK repeat</keyword>
<protein>
    <submittedName>
        <fullName evidence="3">Uncharacterized protein</fullName>
    </submittedName>
</protein>
<dbReference type="Gene3D" id="1.25.40.20">
    <property type="entry name" value="Ankyrin repeat-containing domain"/>
    <property type="match status" value="1"/>
</dbReference>
<sequence length="229" mass="24887">MRVVDGVSKDYFSDEKEASLARAAAEGNLGKVRQLVREGVNVNAVGDKNMSPLGWAFSAKNVEGLRALLEAGADPNQPIGPEHEIHLVWLAAEFESPEILKVLLEFKGDPNATHKGLMFNALRQSIMRPANMKLLVEAGADVNAADSSGFGVAHIAANLRQYEVVDYLLEHGYRRDLPRLAWAVNDGKVSADGLIPRQKTLAILRSMGFEPKPGRPPAFEGISVLPNAR</sequence>
<keyword evidence="4" id="KW-1185">Reference proteome</keyword>
<organism evidence="3 4">
    <name type="scientific">Pandoraea captiosa</name>
    <dbReference type="NCBI Taxonomy" id="2508302"/>
    <lineage>
        <taxon>Bacteria</taxon>
        <taxon>Pseudomonadati</taxon>
        <taxon>Pseudomonadota</taxon>
        <taxon>Betaproteobacteria</taxon>
        <taxon>Burkholderiales</taxon>
        <taxon>Burkholderiaceae</taxon>
        <taxon>Pandoraea</taxon>
    </lineage>
</organism>
<dbReference type="Proteomes" id="UP000414136">
    <property type="component" value="Unassembled WGS sequence"/>
</dbReference>
<name>A0A5E5AA39_9BURK</name>
<dbReference type="InterPro" id="IPR002110">
    <property type="entry name" value="Ankyrin_rpt"/>
</dbReference>
<keyword evidence="1" id="KW-0677">Repeat</keyword>
<gene>
    <name evidence="3" type="ORF">PCA31118_03196</name>
</gene>
<dbReference type="EMBL" id="CABPSQ010000005">
    <property type="protein sequence ID" value="VVE69405.1"/>
    <property type="molecule type" value="Genomic_DNA"/>
</dbReference>
<dbReference type="PANTHER" id="PTHR24171:SF9">
    <property type="entry name" value="ANKYRIN REPEAT DOMAIN-CONTAINING PROTEIN 39"/>
    <property type="match status" value="1"/>
</dbReference>
<evidence type="ECO:0000313" key="4">
    <source>
        <dbReference type="Proteomes" id="UP000414136"/>
    </source>
</evidence>
<dbReference type="PANTHER" id="PTHR24171">
    <property type="entry name" value="ANKYRIN REPEAT DOMAIN-CONTAINING PROTEIN 39-RELATED"/>
    <property type="match status" value="1"/>
</dbReference>
<dbReference type="Pfam" id="PF12796">
    <property type="entry name" value="Ank_2"/>
    <property type="match status" value="2"/>
</dbReference>
<dbReference type="AlphaFoldDB" id="A0A5E5AA39"/>
<evidence type="ECO:0000256" key="2">
    <source>
        <dbReference type="ARBA" id="ARBA00023043"/>
    </source>
</evidence>
<dbReference type="InterPro" id="IPR036770">
    <property type="entry name" value="Ankyrin_rpt-contain_sf"/>
</dbReference>
<accession>A0A5E5AA39</accession>
<dbReference type="SMART" id="SM00248">
    <property type="entry name" value="ANK"/>
    <property type="match status" value="4"/>
</dbReference>
<evidence type="ECO:0000313" key="3">
    <source>
        <dbReference type="EMBL" id="VVE69405.1"/>
    </source>
</evidence>
<proteinExistence type="predicted"/>
<reference evidence="3 4" key="1">
    <citation type="submission" date="2019-08" db="EMBL/GenBank/DDBJ databases">
        <authorList>
            <person name="Peeters C."/>
        </authorList>
    </citation>
    <scope>NUCLEOTIDE SEQUENCE [LARGE SCALE GENOMIC DNA]</scope>
    <source>
        <strain evidence="3 4">LMG 31118</strain>
    </source>
</reference>